<feature type="non-terminal residue" evidence="1">
    <location>
        <position position="1"/>
    </location>
</feature>
<comment type="caution">
    <text evidence="1">The sequence shown here is derived from an EMBL/GenBank/DDBJ whole genome shotgun (WGS) entry which is preliminary data.</text>
</comment>
<proteinExistence type="predicted"/>
<dbReference type="EMBL" id="BPLR01011203">
    <property type="protein sequence ID" value="GIY44837.1"/>
    <property type="molecule type" value="Genomic_DNA"/>
</dbReference>
<sequence>LRIAVQCSTSCTTSRSKSKKGSRYSFTTRWQFITPTAPVVLQTIPAPRTSPRLPTHVTLLNIGKKVLISGGNFPPNRLHPKIHQCQLDCSLVVVFGKDTYLVSDFVQWLCIYNNQKNE</sequence>
<dbReference type="AlphaFoldDB" id="A0AAV4TIU2"/>
<accession>A0AAV4TIU2</accession>
<keyword evidence="2" id="KW-1185">Reference proteome</keyword>
<evidence type="ECO:0000313" key="1">
    <source>
        <dbReference type="EMBL" id="GIY44837.1"/>
    </source>
</evidence>
<dbReference type="Proteomes" id="UP001054945">
    <property type="component" value="Unassembled WGS sequence"/>
</dbReference>
<name>A0AAV4TIU2_CAEEX</name>
<protein>
    <submittedName>
        <fullName evidence="1">Uncharacterized protein</fullName>
    </submittedName>
</protein>
<reference evidence="1 2" key="1">
    <citation type="submission" date="2021-06" db="EMBL/GenBank/DDBJ databases">
        <title>Caerostris extrusa draft genome.</title>
        <authorList>
            <person name="Kono N."/>
            <person name="Arakawa K."/>
        </authorList>
    </citation>
    <scope>NUCLEOTIDE SEQUENCE [LARGE SCALE GENOMIC DNA]</scope>
</reference>
<gene>
    <name evidence="1" type="ORF">CEXT_568881</name>
</gene>
<evidence type="ECO:0000313" key="2">
    <source>
        <dbReference type="Proteomes" id="UP001054945"/>
    </source>
</evidence>
<organism evidence="1 2">
    <name type="scientific">Caerostris extrusa</name>
    <name type="common">Bark spider</name>
    <name type="synonym">Caerostris bankana</name>
    <dbReference type="NCBI Taxonomy" id="172846"/>
    <lineage>
        <taxon>Eukaryota</taxon>
        <taxon>Metazoa</taxon>
        <taxon>Ecdysozoa</taxon>
        <taxon>Arthropoda</taxon>
        <taxon>Chelicerata</taxon>
        <taxon>Arachnida</taxon>
        <taxon>Araneae</taxon>
        <taxon>Araneomorphae</taxon>
        <taxon>Entelegynae</taxon>
        <taxon>Araneoidea</taxon>
        <taxon>Araneidae</taxon>
        <taxon>Caerostris</taxon>
    </lineage>
</organism>